<dbReference type="Pfam" id="PF12796">
    <property type="entry name" value="Ank_2"/>
    <property type="match status" value="1"/>
</dbReference>
<evidence type="ECO:0000256" key="3">
    <source>
        <dbReference type="PROSITE-ProRule" id="PRU00023"/>
    </source>
</evidence>
<dbReference type="SMART" id="SM00248">
    <property type="entry name" value="ANK"/>
    <property type="match status" value="3"/>
</dbReference>
<reference evidence="4 5" key="1">
    <citation type="submission" date="2016-11" db="EMBL/GenBank/DDBJ databases">
        <title>The macronuclear genome of Stentor coeruleus: a giant cell with tiny introns.</title>
        <authorList>
            <person name="Slabodnick M."/>
            <person name="Ruby J.G."/>
            <person name="Reiff S.B."/>
            <person name="Swart E.C."/>
            <person name="Gosai S."/>
            <person name="Prabakaran S."/>
            <person name="Witkowska E."/>
            <person name="Larue G.E."/>
            <person name="Fisher S."/>
            <person name="Freeman R.M."/>
            <person name="Gunawardena J."/>
            <person name="Chu W."/>
            <person name="Stover N.A."/>
            <person name="Gregory B.D."/>
            <person name="Nowacki M."/>
            <person name="Derisi J."/>
            <person name="Roy S.W."/>
            <person name="Marshall W.F."/>
            <person name="Sood P."/>
        </authorList>
    </citation>
    <scope>NUCLEOTIDE SEQUENCE [LARGE SCALE GENOMIC DNA]</scope>
    <source>
        <strain evidence="4">WM001</strain>
    </source>
</reference>
<gene>
    <name evidence="4" type="ORF">SteCoe_16298</name>
</gene>
<dbReference type="Proteomes" id="UP000187209">
    <property type="component" value="Unassembled WGS sequence"/>
</dbReference>
<evidence type="ECO:0000256" key="1">
    <source>
        <dbReference type="ARBA" id="ARBA00022737"/>
    </source>
</evidence>
<organism evidence="4 5">
    <name type="scientific">Stentor coeruleus</name>
    <dbReference type="NCBI Taxonomy" id="5963"/>
    <lineage>
        <taxon>Eukaryota</taxon>
        <taxon>Sar</taxon>
        <taxon>Alveolata</taxon>
        <taxon>Ciliophora</taxon>
        <taxon>Postciliodesmatophora</taxon>
        <taxon>Heterotrichea</taxon>
        <taxon>Heterotrichida</taxon>
        <taxon>Stentoridae</taxon>
        <taxon>Stentor</taxon>
    </lineage>
</organism>
<dbReference type="PROSITE" id="PS50297">
    <property type="entry name" value="ANK_REP_REGION"/>
    <property type="match status" value="1"/>
</dbReference>
<dbReference type="AlphaFoldDB" id="A0A1R2C1P8"/>
<keyword evidence="2 3" id="KW-0040">ANK repeat</keyword>
<evidence type="ECO:0000313" key="5">
    <source>
        <dbReference type="Proteomes" id="UP000187209"/>
    </source>
</evidence>
<keyword evidence="5" id="KW-1185">Reference proteome</keyword>
<evidence type="ECO:0000256" key="2">
    <source>
        <dbReference type="ARBA" id="ARBA00023043"/>
    </source>
</evidence>
<dbReference type="PANTHER" id="PTHR24198">
    <property type="entry name" value="ANKYRIN REPEAT AND PROTEIN KINASE DOMAIN-CONTAINING PROTEIN"/>
    <property type="match status" value="1"/>
</dbReference>
<keyword evidence="1" id="KW-0677">Repeat</keyword>
<dbReference type="SUPFAM" id="SSF48403">
    <property type="entry name" value="Ankyrin repeat"/>
    <property type="match status" value="1"/>
</dbReference>
<dbReference type="InterPro" id="IPR036770">
    <property type="entry name" value="Ankyrin_rpt-contain_sf"/>
</dbReference>
<dbReference type="InterPro" id="IPR002110">
    <property type="entry name" value="Ankyrin_rpt"/>
</dbReference>
<name>A0A1R2C1P8_9CILI</name>
<dbReference type="PANTHER" id="PTHR24198:SF194">
    <property type="entry name" value="INVERSIN-A"/>
    <property type="match status" value="1"/>
</dbReference>
<comment type="caution">
    <text evidence="4">The sequence shown here is derived from an EMBL/GenBank/DDBJ whole genome shotgun (WGS) entry which is preliminary data.</text>
</comment>
<accession>A0A1R2C1P8</accession>
<dbReference type="Gene3D" id="1.25.40.20">
    <property type="entry name" value="Ankyrin repeat-containing domain"/>
    <property type="match status" value="1"/>
</dbReference>
<evidence type="ECO:0000313" key="4">
    <source>
        <dbReference type="EMBL" id="OMJ82901.1"/>
    </source>
</evidence>
<sequence>MKKWAQDMVKSFQQCKKEKVLKLLSLGFPTETTLTIKDESGENQLYQTCCTHLACEYGFLEVLEELVSRGANLESLDSFKRTPLMISCESGQVDIMKYLTIVCKVSLKGYDYAGHTILHIAAINGKLEILKFLIEELFYPIKTLTLYKKTALTVCRELYALDFNPTIEKTLTYLIIKQNQKQLHTIPEEKPNKNSTSPLNRHEHCLENYTQSLAANNLGIKVRFQSQGRFDVFAFRRSPVLKSKFKVPSLLTSSADKLASLKCDQVYRKIAQESMLMPSISQKKVNRTNQTNNSIFTVSSISSVVAHKKDSSKTA</sequence>
<feature type="repeat" description="ANK" evidence="3">
    <location>
        <begin position="52"/>
        <end position="78"/>
    </location>
</feature>
<feature type="repeat" description="ANK" evidence="3">
    <location>
        <begin position="113"/>
        <end position="135"/>
    </location>
</feature>
<protein>
    <submittedName>
        <fullName evidence="4">Uncharacterized protein</fullName>
    </submittedName>
</protein>
<dbReference type="EMBL" id="MPUH01000323">
    <property type="protein sequence ID" value="OMJ82901.1"/>
    <property type="molecule type" value="Genomic_DNA"/>
</dbReference>
<proteinExistence type="predicted"/>
<dbReference type="PROSITE" id="PS50088">
    <property type="entry name" value="ANK_REPEAT"/>
    <property type="match status" value="2"/>
</dbReference>
<dbReference type="OrthoDB" id="426293at2759"/>